<reference evidence="3 4" key="1">
    <citation type="journal article" date="2023" name="Commun. Biol.">
        <title>Reorganization of the ancestral sex-determining regions during the evolution of trioecy in Pleodorina starrii.</title>
        <authorList>
            <person name="Takahashi K."/>
            <person name="Suzuki S."/>
            <person name="Kawai-Toyooka H."/>
            <person name="Yamamoto K."/>
            <person name="Hamaji T."/>
            <person name="Ootsuki R."/>
            <person name="Yamaguchi H."/>
            <person name="Kawachi M."/>
            <person name="Higashiyama T."/>
            <person name="Nozaki H."/>
        </authorList>
    </citation>
    <scope>NUCLEOTIDE SEQUENCE [LARGE SCALE GENOMIC DNA]</scope>
    <source>
        <strain evidence="3 4">NIES-4479</strain>
    </source>
</reference>
<name>A0A9W6BC04_9CHLO</name>
<evidence type="ECO:0000313" key="4">
    <source>
        <dbReference type="Proteomes" id="UP001165080"/>
    </source>
</evidence>
<feature type="region of interest" description="Disordered" evidence="1">
    <location>
        <begin position="74"/>
        <end position="104"/>
    </location>
</feature>
<keyword evidence="4" id="KW-1185">Reference proteome</keyword>
<keyword evidence="2" id="KW-1133">Transmembrane helix</keyword>
<feature type="compositionally biased region" description="Low complexity" evidence="1">
    <location>
        <begin position="267"/>
        <end position="286"/>
    </location>
</feature>
<keyword evidence="2" id="KW-0472">Membrane</keyword>
<gene>
    <name evidence="3" type="primary">PLEST004214</name>
    <name evidence="3" type="ORF">PLESTB_000208300</name>
</gene>
<evidence type="ECO:0000256" key="2">
    <source>
        <dbReference type="SAM" id="Phobius"/>
    </source>
</evidence>
<keyword evidence="2" id="KW-0812">Transmembrane</keyword>
<organism evidence="3 4">
    <name type="scientific">Pleodorina starrii</name>
    <dbReference type="NCBI Taxonomy" id="330485"/>
    <lineage>
        <taxon>Eukaryota</taxon>
        <taxon>Viridiplantae</taxon>
        <taxon>Chlorophyta</taxon>
        <taxon>core chlorophytes</taxon>
        <taxon>Chlorophyceae</taxon>
        <taxon>CS clade</taxon>
        <taxon>Chlamydomonadales</taxon>
        <taxon>Volvocaceae</taxon>
        <taxon>Pleodorina</taxon>
    </lineage>
</organism>
<proteinExistence type="predicted"/>
<feature type="region of interest" description="Disordered" evidence="1">
    <location>
        <begin position="267"/>
        <end position="309"/>
    </location>
</feature>
<dbReference type="Proteomes" id="UP001165080">
    <property type="component" value="Unassembled WGS sequence"/>
</dbReference>
<accession>A0A9W6BC04</accession>
<dbReference type="EMBL" id="BRXU01000002">
    <property type="protein sequence ID" value="GLC49337.1"/>
    <property type="molecule type" value="Genomic_DNA"/>
</dbReference>
<evidence type="ECO:0000313" key="3">
    <source>
        <dbReference type="EMBL" id="GLC49337.1"/>
    </source>
</evidence>
<comment type="caution">
    <text evidence="3">The sequence shown here is derived from an EMBL/GenBank/DDBJ whole genome shotgun (WGS) entry which is preliminary data.</text>
</comment>
<feature type="transmembrane region" description="Helical" evidence="2">
    <location>
        <begin position="12"/>
        <end position="32"/>
    </location>
</feature>
<protein>
    <submittedName>
        <fullName evidence="3">Uncharacterized protein</fullName>
    </submittedName>
</protein>
<dbReference type="AlphaFoldDB" id="A0A9W6BC04"/>
<evidence type="ECO:0000256" key="1">
    <source>
        <dbReference type="SAM" id="MobiDB-lite"/>
    </source>
</evidence>
<sequence>MADISRTEMGLIIGLVLGTLFLALVVVLSYVIHDKRRSDRRAARRLPAAGPRRTAPGETWTTINNTMVGLELYESTPSPSRRGADAASAQPNLPDPAAPGGGAGSRKSFLTALLAWTRLPAHSCSNDTFQLPGGGGAAAASDGDVAAAAVAAAVTSAAAAEPAAPGVAAVQSASLVSPSFASSEEASSMVGLPEAKAGLAVVMVQLGDADGGCGGRKAAGTELPLSGCLGAAVVSLVLAPPPSIDSLTDSDAVASISGSCGSASDESLSLSSDWMHSTRTTPSGRAPSPPPRRGGGGGSGSDSCRAAKEAKGKEAKRALEIVSCVVDLGVATDRARKAARTTSQAAGAGAAVKVTTRGEGLLGVPAVVCRPVGPTEV</sequence>